<accession>A0A420DH79</accession>
<dbReference type="GO" id="GO:0046872">
    <property type="term" value="F:metal ion binding"/>
    <property type="evidence" value="ECO:0007669"/>
    <property type="project" value="UniProtKB-KW"/>
</dbReference>
<gene>
    <name evidence="3" type="ORF">C8N30_2645</name>
</gene>
<organism evidence="3 4">
    <name type="scientific">Sulfitobacter guttiformis</name>
    <dbReference type="NCBI Taxonomy" id="74349"/>
    <lineage>
        <taxon>Bacteria</taxon>
        <taxon>Pseudomonadati</taxon>
        <taxon>Pseudomonadota</taxon>
        <taxon>Alphaproteobacteria</taxon>
        <taxon>Rhodobacterales</taxon>
        <taxon>Roseobacteraceae</taxon>
        <taxon>Sulfitobacter</taxon>
    </lineage>
</organism>
<dbReference type="PANTHER" id="PTHR46594:SF4">
    <property type="entry name" value="P-TYPE CATION-TRANSPORTING ATPASE"/>
    <property type="match status" value="1"/>
</dbReference>
<comment type="caution">
    <text evidence="3">The sequence shown here is derived from an EMBL/GenBank/DDBJ whole genome shotgun (WGS) entry which is preliminary data.</text>
</comment>
<dbReference type="EMBL" id="RAQK01000002">
    <property type="protein sequence ID" value="RKE93573.1"/>
    <property type="molecule type" value="Genomic_DNA"/>
</dbReference>
<dbReference type="Gene3D" id="1.20.1110.10">
    <property type="entry name" value="Calcium-transporting ATPase, transmembrane domain"/>
    <property type="match status" value="1"/>
</dbReference>
<evidence type="ECO:0000256" key="1">
    <source>
        <dbReference type="ARBA" id="ARBA00022723"/>
    </source>
</evidence>
<keyword evidence="1" id="KW-0479">Metal-binding</keyword>
<evidence type="ECO:0000313" key="3">
    <source>
        <dbReference type="EMBL" id="RKE93573.1"/>
    </source>
</evidence>
<feature type="transmembrane region" description="Helical" evidence="2">
    <location>
        <begin position="49"/>
        <end position="71"/>
    </location>
</feature>
<name>A0A420DH79_9RHOB</name>
<dbReference type="AlphaFoldDB" id="A0A420DH79"/>
<keyword evidence="2" id="KW-1133">Transmembrane helix</keyword>
<keyword evidence="2" id="KW-0812">Transmembrane</keyword>
<proteinExistence type="predicted"/>
<protein>
    <submittedName>
        <fullName evidence="3">E1-E2 ATPase</fullName>
    </submittedName>
</protein>
<evidence type="ECO:0000256" key="2">
    <source>
        <dbReference type="SAM" id="Phobius"/>
    </source>
</evidence>
<sequence>MVGDTVNGTGALVFRATAVGRDTVLAQIIRMVEEAQGAKLPIQDLVNCITLWFVPAVMGVATMTFLTWLLVGSNPALSFALVAAVVVLIIMCPRAMGFAAPM</sequence>
<keyword evidence="2" id="KW-0472">Membrane</keyword>
<keyword evidence="4" id="KW-1185">Reference proteome</keyword>
<evidence type="ECO:0000313" key="4">
    <source>
        <dbReference type="Proteomes" id="UP000284407"/>
    </source>
</evidence>
<feature type="transmembrane region" description="Helical" evidence="2">
    <location>
        <begin position="77"/>
        <end position="96"/>
    </location>
</feature>
<dbReference type="PANTHER" id="PTHR46594">
    <property type="entry name" value="P-TYPE CATION-TRANSPORTING ATPASE"/>
    <property type="match status" value="1"/>
</dbReference>
<dbReference type="STRING" id="1443111.Z949_1881"/>
<reference evidence="3 4" key="1">
    <citation type="submission" date="2018-09" db="EMBL/GenBank/DDBJ databases">
        <title>Genomic Encyclopedia of Archaeal and Bacterial Type Strains, Phase II (KMG-II): from individual species to whole genera.</title>
        <authorList>
            <person name="Goeker M."/>
        </authorList>
    </citation>
    <scope>NUCLEOTIDE SEQUENCE [LARGE SCALE GENOMIC DNA]</scope>
    <source>
        <strain evidence="3 4">DSM 11458</strain>
    </source>
</reference>
<dbReference type="Proteomes" id="UP000284407">
    <property type="component" value="Unassembled WGS sequence"/>
</dbReference>